<comment type="similarity">
    <text evidence="1">Belongs to the HAD-like hydrolase superfamily.</text>
</comment>
<keyword evidence="2" id="KW-0378">Hydrolase</keyword>
<dbReference type="PANTHER" id="PTHR47478">
    <property type="match status" value="1"/>
</dbReference>
<dbReference type="PANTHER" id="PTHR47478:SF1">
    <property type="entry name" value="PYRIMIDINE 5'-NUCLEOTIDASE YJJG"/>
    <property type="match status" value="1"/>
</dbReference>
<dbReference type="InterPro" id="IPR052550">
    <property type="entry name" value="Pyrimidine_5'-ntase_YjjG"/>
</dbReference>
<dbReference type="EC" id="3.1.3.-" evidence="2"/>
<dbReference type="Gene3D" id="1.20.120.1600">
    <property type="match status" value="1"/>
</dbReference>
<dbReference type="SFLD" id="SFLDG01129">
    <property type="entry name" value="C1.5:_HAD__Beta-PGM__Phosphata"/>
    <property type="match status" value="1"/>
</dbReference>
<dbReference type="AlphaFoldDB" id="A0ABD5UF46"/>
<sequence length="207" mass="22088">MTDSTAVHFDLDGTLLTFDDYAAVVEGAFRDRLDRVEPAWCEHYSDRFFEGFEALRPDPYRRAMADVCEAFGLDADPTALVDALVERECAESAVVPGARDLLATLDCPLGVLTNGVGRVQRAKLAHHGLLDALDAVVVSYDVGAHKPDAAAFDAAREALPADRHVLVGDDERADVAGGRAAGFETVHVRGGDPGVTVSGLDDLARVL</sequence>
<evidence type="ECO:0000313" key="3">
    <source>
        <dbReference type="Proteomes" id="UP001596406"/>
    </source>
</evidence>
<dbReference type="Pfam" id="PF00702">
    <property type="entry name" value="Hydrolase"/>
    <property type="match status" value="1"/>
</dbReference>
<dbReference type="SUPFAM" id="SSF56784">
    <property type="entry name" value="HAD-like"/>
    <property type="match status" value="1"/>
</dbReference>
<organism evidence="2 3">
    <name type="scientific">Halomarina ordinaria</name>
    <dbReference type="NCBI Taxonomy" id="3033939"/>
    <lineage>
        <taxon>Archaea</taxon>
        <taxon>Methanobacteriati</taxon>
        <taxon>Methanobacteriota</taxon>
        <taxon>Stenosarchaea group</taxon>
        <taxon>Halobacteria</taxon>
        <taxon>Halobacteriales</taxon>
        <taxon>Natronomonadaceae</taxon>
        <taxon>Halomarina</taxon>
    </lineage>
</organism>
<dbReference type="NCBIfam" id="TIGR01549">
    <property type="entry name" value="HAD-SF-IA-v1"/>
    <property type="match status" value="1"/>
</dbReference>
<dbReference type="InterPro" id="IPR023214">
    <property type="entry name" value="HAD_sf"/>
</dbReference>
<dbReference type="PRINTS" id="PR00413">
    <property type="entry name" value="HADHALOGNASE"/>
</dbReference>
<dbReference type="Proteomes" id="UP001596406">
    <property type="component" value="Unassembled WGS sequence"/>
</dbReference>
<evidence type="ECO:0000256" key="1">
    <source>
        <dbReference type="ARBA" id="ARBA00007958"/>
    </source>
</evidence>
<dbReference type="EMBL" id="JBHSXM010000001">
    <property type="protein sequence ID" value="MFC6837414.1"/>
    <property type="molecule type" value="Genomic_DNA"/>
</dbReference>
<evidence type="ECO:0000313" key="2">
    <source>
        <dbReference type="EMBL" id="MFC6837414.1"/>
    </source>
</evidence>
<dbReference type="PROSITE" id="PS01228">
    <property type="entry name" value="COF_1"/>
    <property type="match status" value="1"/>
</dbReference>
<comment type="caution">
    <text evidence="2">The sequence shown here is derived from an EMBL/GenBank/DDBJ whole genome shotgun (WGS) entry which is preliminary data.</text>
</comment>
<dbReference type="RefSeq" id="WP_304449079.1">
    <property type="nucleotide sequence ID" value="NZ_JARRAH010000001.1"/>
</dbReference>
<dbReference type="InterPro" id="IPR036412">
    <property type="entry name" value="HAD-like_sf"/>
</dbReference>
<proteinExistence type="inferred from homology"/>
<dbReference type="NCBIfam" id="TIGR01509">
    <property type="entry name" value="HAD-SF-IA-v3"/>
    <property type="match status" value="1"/>
</dbReference>
<dbReference type="Gene3D" id="3.40.50.1000">
    <property type="entry name" value="HAD superfamily/HAD-like"/>
    <property type="match status" value="1"/>
</dbReference>
<name>A0ABD5UF46_9EURY</name>
<reference evidence="2 3" key="1">
    <citation type="journal article" date="2019" name="Int. J. Syst. Evol. Microbiol.">
        <title>The Global Catalogue of Microorganisms (GCM) 10K type strain sequencing project: providing services to taxonomists for standard genome sequencing and annotation.</title>
        <authorList>
            <consortium name="The Broad Institute Genomics Platform"/>
            <consortium name="The Broad Institute Genome Sequencing Center for Infectious Disease"/>
            <person name="Wu L."/>
            <person name="Ma J."/>
        </authorList>
    </citation>
    <scope>NUCLEOTIDE SEQUENCE [LARGE SCALE GENOMIC DNA]</scope>
    <source>
        <strain evidence="2 3">PSRA2</strain>
    </source>
</reference>
<dbReference type="InterPro" id="IPR006439">
    <property type="entry name" value="HAD-SF_hydro_IA"/>
</dbReference>
<protein>
    <submittedName>
        <fullName evidence="2">HAD family hydrolase</fullName>
        <ecNumber evidence="2">3.1.3.-</ecNumber>
    </submittedName>
</protein>
<dbReference type="GO" id="GO:0016787">
    <property type="term" value="F:hydrolase activity"/>
    <property type="evidence" value="ECO:0007669"/>
    <property type="project" value="UniProtKB-KW"/>
</dbReference>
<gene>
    <name evidence="2" type="ORF">ACFQHK_12940</name>
</gene>
<dbReference type="SFLD" id="SFLDS00003">
    <property type="entry name" value="Haloacid_Dehalogenase"/>
    <property type="match status" value="1"/>
</dbReference>
<keyword evidence="3" id="KW-1185">Reference proteome</keyword>
<accession>A0ABD5UF46</accession>